<dbReference type="PIRSF" id="PIRSF002741">
    <property type="entry name" value="MppA"/>
    <property type="match status" value="1"/>
</dbReference>
<evidence type="ECO:0000256" key="2">
    <source>
        <dbReference type="ARBA" id="ARBA00022448"/>
    </source>
</evidence>
<evidence type="ECO:0000259" key="5">
    <source>
        <dbReference type="Pfam" id="PF00496"/>
    </source>
</evidence>
<feature type="chain" id="PRO_5040935251" evidence="4">
    <location>
        <begin position="27"/>
        <end position="553"/>
    </location>
</feature>
<evidence type="ECO:0000313" key="7">
    <source>
        <dbReference type="Proteomes" id="UP001142372"/>
    </source>
</evidence>
<dbReference type="CDD" id="cd08509">
    <property type="entry name" value="PBP2_TmCBP_oligosaccharides_like"/>
    <property type="match status" value="1"/>
</dbReference>
<sequence>MKRRKATLARTIIGATLAAGLIVPLAACSSSSGGSGDGLILNVASQADSLTQSFNPYLPNTAQGATYTNQGAGGFIYEPLVQINNVDIGKDIPWLAKKWTWSNSNKTLTLDLQQGVKWTDGKPFSADDVVFTYELLKKYPALNVGGVDFDTITAKDANTVVMTFKDPSETKFTSLVSAAIVSKHIWSKVGDPTTYVDKNPVGTGPFELDTFSPQSFVLKTNKDYWQAPAKIAGIRFIPYKDNQGQTNALVQGQADWSGTYIADAEKTYTSKSKDNHYWAPVVGSDGLIPNLEKWPLSDIAVRRAISLGVDREQVGAATDSPAATSQTGLPMPAFESEVASKYKDLVFKQDKPAAEKQLTDAGYTKGSDGYYEKGGKRVEFSVSFPASYTDIASRAQVLVSQLKDLGIKLDIDTTSVNDINKITADGTFQSTIGYPVGPAPRAFNIYDSMMNPNKYYPIGKATPTFENIERFNDPVAKELFAKYPLATSDEERAQILEQIEGIWIDQLPMIVMFYWGNYGDWSSAKVTGWPSEQDPYFAPYPNPVVALKLKPIA</sequence>
<reference evidence="6" key="1">
    <citation type="journal article" date="2014" name="Int. J. Syst. Evol. Microbiol.">
        <title>Complete genome sequence of Corynebacterium casei LMG S-19264T (=DSM 44701T), isolated from a smear-ripened cheese.</title>
        <authorList>
            <consortium name="US DOE Joint Genome Institute (JGI-PGF)"/>
            <person name="Walter F."/>
            <person name="Albersmeier A."/>
            <person name="Kalinowski J."/>
            <person name="Ruckert C."/>
        </authorList>
    </citation>
    <scope>NUCLEOTIDE SEQUENCE</scope>
    <source>
        <strain evidence="6">VKM Ac-1401</strain>
    </source>
</reference>
<dbReference type="PANTHER" id="PTHR30290">
    <property type="entry name" value="PERIPLASMIC BINDING COMPONENT OF ABC TRANSPORTER"/>
    <property type="match status" value="1"/>
</dbReference>
<dbReference type="GO" id="GO:0015833">
    <property type="term" value="P:peptide transport"/>
    <property type="evidence" value="ECO:0007669"/>
    <property type="project" value="TreeGrafter"/>
</dbReference>
<protein>
    <submittedName>
        <fullName evidence="6">Peptide ABC transporter substrate-binding protein</fullName>
    </submittedName>
</protein>
<dbReference type="GO" id="GO:0043190">
    <property type="term" value="C:ATP-binding cassette (ABC) transporter complex"/>
    <property type="evidence" value="ECO:0007669"/>
    <property type="project" value="InterPro"/>
</dbReference>
<reference evidence="6" key="2">
    <citation type="submission" date="2023-01" db="EMBL/GenBank/DDBJ databases">
        <authorList>
            <person name="Sun Q."/>
            <person name="Evtushenko L."/>
        </authorList>
    </citation>
    <scope>NUCLEOTIDE SEQUENCE</scope>
    <source>
        <strain evidence="6">VKM Ac-1401</strain>
    </source>
</reference>
<dbReference type="RefSeq" id="WP_271177299.1">
    <property type="nucleotide sequence ID" value="NZ_BAAAJO010000008.1"/>
</dbReference>
<evidence type="ECO:0000256" key="3">
    <source>
        <dbReference type="ARBA" id="ARBA00022729"/>
    </source>
</evidence>
<dbReference type="EMBL" id="BSEN01000010">
    <property type="protein sequence ID" value="GLJ76641.1"/>
    <property type="molecule type" value="Genomic_DNA"/>
</dbReference>
<dbReference type="Pfam" id="PF00496">
    <property type="entry name" value="SBP_bac_5"/>
    <property type="match status" value="1"/>
</dbReference>
<evidence type="ECO:0000313" key="6">
    <source>
        <dbReference type="EMBL" id="GLJ76641.1"/>
    </source>
</evidence>
<accession>A0A9W6H9Y8</accession>
<gene>
    <name evidence="6" type="ORF">GCM10017584_22150</name>
</gene>
<dbReference type="Gene3D" id="3.10.105.10">
    <property type="entry name" value="Dipeptide-binding Protein, Domain 3"/>
    <property type="match status" value="1"/>
</dbReference>
<dbReference type="InterPro" id="IPR030678">
    <property type="entry name" value="Peptide/Ni-bd"/>
</dbReference>
<evidence type="ECO:0000256" key="1">
    <source>
        <dbReference type="ARBA" id="ARBA00005695"/>
    </source>
</evidence>
<name>A0A9W6H9Y8_9MICO</name>
<proteinExistence type="inferred from homology"/>
<comment type="caution">
    <text evidence="6">The sequence shown here is derived from an EMBL/GenBank/DDBJ whole genome shotgun (WGS) entry which is preliminary data.</text>
</comment>
<dbReference type="InterPro" id="IPR039424">
    <property type="entry name" value="SBP_5"/>
</dbReference>
<evidence type="ECO:0000256" key="4">
    <source>
        <dbReference type="SAM" id="SignalP"/>
    </source>
</evidence>
<comment type="similarity">
    <text evidence="1">Belongs to the bacterial solute-binding protein 5 family.</text>
</comment>
<dbReference type="GO" id="GO:1904680">
    <property type="term" value="F:peptide transmembrane transporter activity"/>
    <property type="evidence" value="ECO:0007669"/>
    <property type="project" value="TreeGrafter"/>
</dbReference>
<keyword evidence="7" id="KW-1185">Reference proteome</keyword>
<feature type="domain" description="Solute-binding protein family 5" evidence="5">
    <location>
        <begin position="92"/>
        <end position="454"/>
    </location>
</feature>
<dbReference type="Gene3D" id="3.40.190.10">
    <property type="entry name" value="Periplasmic binding protein-like II"/>
    <property type="match status" value="1"/>
</dbReference>
<organism evidence="6 7">
    <name type="scientific">Leifsonia poae</name>
    <dbReference type="NCBI Taxonomy" id="110933"/>
    <lineage>
        <taxon>Bacteria</taxon>
        <taxon>Bacillati</taxon>
        <taxon>Actinomycetota</taxon>
        <taxon>Actinomycetes</taxon>
        <taxon>Micrococcales</taxon>
        <taxon>Microbacteriaceae</taxon>
        <taxon>Leifsonia</taxon>
    </lineage>
</organism>
<dbReference type="GO" id="GO:0042597">
    <property type="term" value="C:periplasmic space"/>
    <property type="evidence" value="ECO:0007669"/>
    <property type="project" value="UniProtKB-ARBA"/>
</dbReference>
<feature type="signal peptide" evidence="4">
    <location>
        <begin position="1"/>
        <end position="26"/>
    </location>
</feature>
<dbReference type="Gene3D" id="3.90.76.10">
    <property type="entry name" value="Dipeptide-binding Protein, Domain 1"/>
    <property type="match status" value="1"/>
</dbReference>
<dbReference type="PANTHER" id="PTHR30290:SF9">
    <property type="entry name" value="OLIGOPEPTIDE-BINDING PROTEIN APPA"/>
    <property type="match status" value="1"/>
</dbReference>
<dbReference type="SUPFAM" id="SSF53850">
    <property type="entry name" value="Periplasmic binding protein-like II"/>
    <property type="match status" value="1"/>
</dbReference>
<dbReference type="InterPro" id="IPR000914">
    <property type="entry name" value="SBP_5_dom"/>
</dbReference>
<dbReference type="AlphaFoldDB" id="A0A9W6H9Y8"/>
<keyword evidence="2" id="KW-0813">Transport</keyword>
<keyword evidence="3 4" id="KW-0732">Signal</keyword>
<dbReference type="Proteomes" id="UP001142372">
    <property type="component" value="Unassembled WGS sequence"/>
</dbReference>